<dbReference type="CDD" id="cd00063">
    <property type="entry name" value="FN3"/>
    <property type="match status" value="1"/>
</dbReference>
<dbReference type="STRING" id="1471761.B0W44_10275"/>
<dbReference type="Proteomes" id="UP000188603">
    <property type="component" value="Chromosome"/>
</dbReference>
<keyword evidence="7" id="KW-0472">Membrane</keyword>
<keyword evidence="4" id="KW-0808">Transferase</keyword>
<protein>
    <recommendedName>
        <fullName evidence="9">peptidoglycan glycosyltransferase</fullName>
        <ecNumber evidence="9">2.4.99.28</ecNumber>
    </recommendedName>
</protein>
<dbReference type="InterPro" id="IPR001460">
    <property type="entry name" value="PCN-bd_Tpept"/>
</dbReference>
<dbReference type="EMBL" id="CP019699">
    <property type="protein sequence ID" value="AQS56096.1"/>
    <property type="molecule type" value="Genomic_DNA"/>
</dbReference>
<feature type="region of interest" description="Disordered" evidence="11">
    <location>
        <begin position="1"/>
        <end position="25"/>
    </location>
</feature>
<feature type="region of interest" description="Disordered" evidence="11">
    <location>
        <begin position="516"/>
        <end position="553"/>
    </location>
</feature>
<dbReference type="SUPFAM" id="SSF56601">
    <property type="entry name" value="beta-lactamase/transpeptidase-like"/>
    <property type="match status" value="1"/>
</dbReference>
<dbReference type="InterPro" id="IPR012338">
    <property type="entry name" value="Beta-lactam/transpept-like"/>
</dbReference>
<name>A0A1U9K7W1_9BACL</name>
<dbReference type="AlphaFoldDB" id="A0A1U9K7W1"/>
<feature type="domain" description="Penicillin-binding protein transpeptidase" evidence="12">
    <location>
        <begin position="1"/>
        <end position="198"/>
    </location>
</feature>
<evidence type="ECO:0000256" key="2">
    <source>
        <dbReference type="ARBA" id="ARBA00022475"/>
    </source>
</evidence>
<evidence type="ECO:0000256" key="9">
    <source>
        <dbReference type="ARBA" id="ARBA00044770"/>
    </source>
</evidence>
<keyword evidence="6" id="KW-0573">Peptidoglycan synthesis</keyword>
<comment type="subcellular location">
    <subcellularLocation>
        <location evidence="1">Membrane</location>
    </subcellularLocation>
</comment>
<gene>
    <name evidence="13" type="ORF">B0W44_10275</name>
</gene>
<accession>A0A1U9K7W1</accession>
<dbReference type="PANTHER" id="PTHR32282:SF11">
    <property type="entry name" value="PENICILLIN-BINDING PROTEIN 1B"/>
    <property type="match status" value="1"/>
</dbReference>
<dbReference type="InterPro" id="IPR003961">
    <property type="entry name" value="FN3_dom"/>
</dbReference>
<evidence type="ECO:0000259" key="12">
    <source>
        <dbReference type="Pfam" id="PF00905"/>
    </source>
</evidence>
<dbReference type="GO" id="GO:0009252">
    <property type="term" value="P:peptidoglycan biosynthetic process"/>
    <property type="evidence" value="ECO:0007669"/>
    <property type="project" value="UniProtKB-KW"/>
</dbReference>
<evidence type="ECO:0000313" key="13">
    <source>
        <dbReference type="EMBL" id="AQS56096.1"/>
    </source>
</evidence>
<dbReference type="GO" id="GO:0016020">
    <property type="term" value="C:membrane"/>
    <property type="evidence" value="ECO:0007669"/>
    <property type="project" value="UniProtKB-SubCell"/>
</dbReference>
<evidence type="ECO:0000256" key="5">
    <source>
        <dbReference type="ARBA" id="ARBA00022960"/>
    </source>
</evidence>
<evidence type="ECO:0000256" key="3">
    <source>
        <dbReference type="ARBA" id="ARBA00022676"/>
    </source>
</evidence>
<dbReference type="EC" id="2.4.99.28" evidence="9"/>
<dbReference type="GO" id="GO:0071555">
    <property type="term" value="P:cell wall organization"/>
    <property type="evidence" value="ECO:0007669"/>
    <property type="project" value="UniProtKB-KW"/>
</dbReference>
<dbReference type="PANTHER" id="PTHR32282">
    <property type="entry name" value="BINDING PROTEIN TRANSPEPTIDASE, PUTATIVE-RELATED"/>
    <property type="match status" value="1"/>
</dbReference>
<keyword evidence="14" id="KW-1185">Reference proteome</keyword>
<dbReference type="GO" id="GO:0008360">
    <property type="term" value="P:regulation of cell shape"/>
    <property type="evidence" value="ECO:0007669"/>
    <property type="project" value="UniProtKB-KW"/>
</dbReference>
<dbReference type="Pfam" id="PF00905">
    <property type="entry name" value="Transpeptidase"/>
    <property type="match status" value="1"/>
</dbReference>
<evidence type="ECO:0000256" key="1">
    <source>
        <dbReference type="ARBA" id="ARBA00004370"/>
    </source>
</evidence>
<keyword evidence="3" id="KW-0328">Glycosyltransferase</keyword>
<proteinExistence type="predicted"/>
<dbReference type="KEGG" id="ntr:B0W44_10275"/>
<evidence type="ECO:0000256" key="11">
    <source>
        <dbReference type="SAM" id="MobiDB-lite"/>
    </source>
</evidence>
<keyword evidence="5" id="KW-0133">Cell shape</keyword>
<evidence type="ECO:0000256" key="7">
    <source>
        <dbReference type="ARBA" id="ARBA00023136"/>
    </source>
</evidence>
<dbReference type="Gene3D" id="3.40.710.10">
    <property type="entry name" value="DD-peptidase/beta-lactamase superfamily"/>
    <property type="match status" value="1"/>
</dbReference>
<dbReference type="GO" id="GO:0008955">
    <property type="term" value="F:peptidoglycan glycosyltransferase activity"/>
    <property type="evidence" value="ECO:0007669"/>
    <property type="project" value="UniProtKB-EC"/>
</dbReference>
<reference evidence="13 14" key="1">
    <citation type="journal article" date="2015" name="Int. J. Syst. Evol. Microbiol.">
        <title>Novibacillus thermophilus gen. nov., sp. nov., a Gram-staining-negative and moderately thermophilic member of the family Thermoactinomycetaceae.</title>
        <authorList>
            <person name="Yang G."/>
            <person name="Chen J."/>
            <person name="Zhou S."/>
        </authorList>
    </citation>
    <scope>NUCLEOTIDE SEQUENCE [LARGE SCALE GENOMIC DNA]</scope>
    <source>
        <strain evidence="13 14">SG-1</strain>
    </source>
</reference>
<dbReference type="InterPro" id="IPR013783">
    <property type="entry name" value="Ig-like_fold"/>
</dbReference>
<feature type="compositionally biased region" description="Polar residues" evidence="11">
    <location>
        <begin position="516"/>
        <end position="529"/>
    </location>
</feature>
<keyword evidence="2" id="KW-1003">Cell membrane</keyword>
<evidence type="ECO:0000256" key="10">
    <source>
        <dbReference type="ARBA" id="ARBA00049902"/>
    </source>
</evidence>
<evidence type="ECO:0000313" key="14">
    <source>
        <dbReference type="Proteomes" id="UP000188603"/>
    </source>
</evidence>
<comment type="catalytic activity">
    <reaction evidence="10">
        <text>[GlcNAc-(1-&gt;4)-Mur2Ac(oyl-L-Ala-gamma-D-Glu-L-Lys-D-Ala-D-Ala)](n)-di-trans,octa-cis-undecaprenyl diphosphate + beta-D-GlcNAc-(1-&gt;4)-Mur2Ac(oyl-L-Ala-gamma-D-Glu-L-Lys-D-Ala-D-Ala)-di-trans,octa-cis-undecaprenyl diphosphate = [GlcNAc-(1-&gt;4)-Mur2Ac(oyl-L-Ala-gamma-D-Glu-L-Lys-D-Ala-D-Ala)](n+1)-di-trans,octa-cis-undecaprenyl diphosphate + di-trans,octa-cis-undecaprenyl diphosphate + H(+)</text>
        <dbReference type="Rhea" id="RHEA:23708"/>
        <dbReference type="Rhea" id="RHEA-COMP:9602"/>
        <dbReference type="Rhea" id="RHEA-COMP:9603"/>
        <dbReference type="ChEBI" id="CHEBI:15378"/>
        <dbReference type="ChEBI" id="CHEBI:58405"/>
        <dbReference type="ChEBI" id="CHEBI:60033"/>
        <dbReference type="ChEBI" id="CHEBI:78435"/>
        <dbReference type="EC" id="2.4.99.28"/>
    </reaction>
</comment>
<evidence type="ECO:0000256" key="6">
    <source>
        <dbReference type="ARBA" id="ARBA00022984"/>
    </source>
</evidence>
<keyword evidence="8" id="KW-0961">Cell wall biogenesis/degradation</keyword>
<dbReference type="Gene3D" id="2.60.40.10">
    <property type="entry name" value="Immunoglobulins"/>
    <property type="match status" value="2"/>
</dbReference>
<organism evidence="13 14">
    <name type="scientific">Novibacillus thermophilus</name>
    <dbReference type="NCBI Taxonomy" id="1471761"/>
    <lineage>
        <taxon>Bacteria</taxon>
        <taxon>Bacillati</taxon>
        <taxon>Bacillota</taxon>
        <taxon>Bacilli</taxon>
        <taxon>Bacillales</taxon>
        <taxon>Thermoactinomycetaceae</taxon>
        <taxon>Novibacillus</taxon>
    </lineage>
</organism>
<evidence type="ECO:0000256" key="4">
    <source>
        <dbReference type="ARBA" id="ARBA00022679"/>
    </source>
</evidence>
<sequence>MANGVLQPGTVLDDSPKTAKGPGGHTYNNYSRRFYGYVTAREALAKSHNVATIDAFRKVGVKNGYQFIEQLNMSVPEDRHVEAGVLGAIEFTPEQIAAAYATFGNEGKFNESYLISRIEDADGNVVYEHEHKPKAVMSPQSAYLLTDVLRDVLRYGTGTLVGARIGNYDVAGKTGTAQESKDVWFVGYTPKISLSVWVGYDYEKSTPTVRPNDRLARIMWANFFNTIQQTKPKLSPAGTQFKRPGGIVSAEICSISGKRATEHCQHAGSVYTELFQSGHAPKEACDVHIEARVVDYDGVRYIANDKTPDDMVINQGVGIRIPDHHKGLNLDYTSGDHNIPWEKDPRQSEGTPRAPEVTVNGKNVTWQHTGQKSVVGYRVYRSTDGNTFSRVASIRLGEPYRYTGEAGAQYIVKAVDVVGLESGKSNVANLSKEQTAGEAEAADPLGVPSPPQGLEASYSGNGVNLAWQANPADEHVTHYRVYQDGRQIAEVKGTHYTHDGRFEGTRTYHVTAVNASGPSEASDTVNVQGHQPEPADSPTNGNEGDKSSHGENVGTNVWFRRLGILLFTT</sequence>
<dbReference type="SUPFAM" id="SSF49265">
    <property type="entry name" value="Fibronectin type III"/>
    <property type="match status" value="1"/>
</dbReference>
<dbReference type="InterPro" id="IPR050396">
    <property type="entry name" value="Glycosyltr_51/Transpeptidase"/>
</dbReference>
<dbReference type="InterPro" id="IPR036116">
    <property type="entry name" value="FN3_sf"/>
</dbReference>
<dbReference type="GO" id="GO:0008658">
    <property type="term" value="F:penicillin binding"/>
    <property type="evidence" value="ECO:0007669"/>
    <property type="project" value="InterPro"/>
</dbReference>
<dbReference type="GO" id="GO:0030288">
    <property type="term" value="C:outer membrane-bounded periplasmic space"/>
    <property type="evidence" value="ECO:0007669"/>
    <property type="project" value="TreeGrafter"/>
</dbReference>
<evidence type="ECO:0000256" key="8">
    <source>
        <dbReference type="ARBA" id="ARBA00023316"/>
    </source>
</evidence>